<dbReference type="PANTHER" id="PTHR46586:SF3">
    <property type="entry name" value="ANKYRIN REPEAT-CONTAINING PROTEIN"/>
    <property type="match status" value="1"/>
</dbReference>
<gene>
    <name evidence="1" type="ORF">V7S43_007200</name>
</gene>
<organism evidence="1 2">
    <name type="scientific">Phytophthora oleae</name>
    <dbReference type="NCBI Taxonomy" id="2107226"/>
    <lineage>
        <taxon>Eukaryota</taxon>
        <taxon>Sar</taxon>
        <taxon>Stramenopiles</taxon>
        <taxon>Oomycota</taxon>
        <taxon>Peronosporomycetes</taxon>
        <taxon>Peronosporales</taxon>
        <taxon>Peronosporaceae</taxon>
        <taxon>Phytophthora</taxon>
    </lineage>
</organism>
<proteinExistence type="predicted"/>
<name>A0ABD3FPL9_9STRA</name>
<dbReference type="PANTHER" id="PTHR46586">
    <property type="entry name" value="ANKYRIN REPEAT-CONTAINING PROTEIN"/>
    <property type="match status" value="1"/>
</dbReference>
<keyword evidence="2" id="KW-1185">Reference proteome</keyword>
<dbReference type="InterPro" id="IPR002110">
    <property type="entry name" value="Ankyrin_rpt"/>
</dbReference>
<dbReference type="Proteomes" id="UP001632037">
    <property type="component" value="Unassembled WGS sequence"/>
</dbReference>
<dbReference type="InterPro" id="IPR052050">
    <property type="entry name" value="SecEffector_AnkRepeat"/>
</dbReference>
<dbReference type="Gene3D" id="1.25.40.20">
    <property type="entry name" value="Ankyrin repeat-containing domain"/>
    <property type="match status" value="3"/>
</dbReference>
<evidence type="ECO:0000313" key="2">
    <source>
        <dbReference type="Proteomes" id="UP001632037"/>
    </source>
</evidence>
<protein>
    <submittedName>
        <fullName evidence="1">Uncharacterized protein</fullName>
    </submittedName>
</protein>
<dbReference type="SUPFAM" id="SSF48403">
    <property type="entry name" value="Ankyrin repeat"/>
    <property type="match status" value="1"/>
</dbReference>
<dbReference type="Pfam" id="PF12796">
    <property type="entry name" value="Ank_2"/>
    <property type="match status" value="2"/>
</dbReference>
<dbReference type="EMBL" id="JBIMZQ010000013">
    <property type="protein sequence ID" value="KAL3667646.1"/>
    <property type="molecule type" value="Genomic_DNA"/>
</dbReference>
<dbReference type="InterPro" id="IPR036770">
    <property type="entry name" value="Ankyrin_rpt-contain_sf"/>
</dbReference>
<accession>A0ABD3FPL9</accession>
<comment type="caution">
    <text evidence="1">The sequence shown here is derived from an EMBL/GenBank/DDBJ whole genome shotgun (WGS) entry which is preliminary data.</text>
</comment>
<evidence type="ECO:0000313" key="1">
    <source>
        <dbReference type="EMBL" id="KAL3667646.1"/>
    </source>
</evidence>
<reference evidence="1 2" key="1">
    <citation type="submission" date="2024-09" db="EMBL/GenBank/DDBJ databases">
        <title>Genome sequencing and assembly of Phytophthora oleae, isolate VK10A, causative agent of rot of olive drupes.</title>
        <authorList>
            <person name="Conti Taguali S."/>
            <person name="Riolo M."/>
            <person name="La Spada F."/>
            <person name="Cacciola S.O."/>
            <person name="Dionisio G."/>
        </authorList>
    </citation>
    <scope>NUCLEOTIDE SEQUENCE [LARGE SCALE GENOMIC DNA]</scope>
    <source>
        <strain evidence="1 2">VK10A</strain>
    </source>
</reference>
<sequence length="499" mass="53662">MVYDPTSLTIVSLALVPDVQALPHIVEAVNDLLRPATIDSAVYNDLQRVVKVHGDSRAWTVKAMDGAAANGRLDIMRWLHETRTEGCSAEAFIAAAKNGYLDVVKWIHKLYPAVVQPVEAMTVAAQCGHAEIVRFLRTNVPMNDAVPALEDAAVNGRVQVVNALLPYYSGLAQGAFIVASGNGQTEVVRLLLGLGFTSVIYANPSLREAAAGGHLELVDLLLPFCDDEALGDALYAAVAVNRIEMLQLIVEKRHPKDIGSALEQAAVNNRRDMIQVLLDNCPEEDDSYLSRSSGDTDRSTRWHTQRSINTATVAAATRGYVATAKFLSKKSSEPAAGMALRIAVQTDNLEMAKIFVMKSNPVGRVDALVAAVAVENTDMVRTLIENGDLRMIEQALVKISSAGNHEMAATLLQRCDPASCQRVFENAAANGVVELVQQMLDQMSERTAGDALRLAAMNGHTEVVKVLLTKSDAAGVAAAFNVAAMQGRLAVVELLSERD</sequence>
<dbReference type="AlphaFoldDB" id="A0ABD3FPL9"/>